<feature type="region of interest" description="Disordered" evidence="1">
    <location>
        <begin position="733"/>
        <end position="780"/>
    </location>
</feature>
<comment type="caution">
    <text evidence="2">The sequence shown here is derived from an EMBL/GenBank/DDBJ whole genome shotgun (WGS) entry which is preliminary data.</text>
</comment>
<feature type="region of interest" description="Disordered" evidence="1">
    <location>
        <begin position="2807"/>
        <end position="2840"/>
    </location>
</feature>
<dbReference type="Proteomes" id="UP000299084">
    <property type="component" value="Unassembled WGS sequence"/>
</dbReference>
<gene>
    <name evidence="2" type="ORF">Cadr_000021592</name>
</gene>
<feature type="region of interest" description="Disordered" evidence="1">
    <location>
        <begin position="138"/>
        <end position="241"/>
    </location>
</feature>
<dbReference type="EMBL" id="JWIN03000019">
    <property type="protein sequence ID" value="KAB1262309.1"/>
    <property type="molecule type" value="Genomic_DNA"/>
</dbReference>
<feature type="compositionally biased region" description="Polar residues" evidence="1">
    <location>
        <begin position="546"/>
        <end position="565"/>
    </location>
</feature>
<feature type="region of interest" description="Disordered" evidence="1">
    <location>
        <begin position="279"/>
        <end position="304"/>
    </location>
</feature>
<feature type="compositionally biased region" description="Polar residues" evidence="1">
    <location>
        <begin position="1587"/>
        <end position="1601"/>
    </location>
</feature>
<keyword evidence="3" id="KW-1185">Reference proteome</keyword>
<evidence type="ECO:0000313" key="2">
    <source>
        <dbReference type="EMBL" id="KAB1262309.1"/>
    </source>
</evidence>
<feature type="compositionally biased region" description="Gly residues" evidence="1">
    <location>
        <begin position="807"/>
        <end position="825"/>
    </location>
</feature>
<feature type="region of interest" description="Disordered" evidence="1">
    <location>
        <begin position="793"/>
        <end position="825"/>
    </location>
</feature>
<proteinExistence type="predicted"/>
<accession>A0A5N4CTY0</accession>
<feature type="region of interest" description="Disordered" evidence="1">
    <location>
        <begin position="1687"/>
        <end position="1754"/>
    </location>
</feature>
<feature type="compositionally biased region" description="Polar residues" evidence="1">
    <location>
        <begin position="33"/>
        <end position="48"/>
    </location>
</feature>
<reference evidence="2 3" key="1">
    <citation type="journal article" date="2019" name="Mol. Ecol. Resour.">
        <title>Improving Illumina assemblies with Hi-C and long reads: an example with the North African dromedary.</title>
        <authorList>
            <person name="Elbers J.P."/>
            <person name="Rogers M.F."/>
            <person name="Perelman P.L."/>
            <person name="Proskuryakova A.A."/>
            <person name="Serdyukova N.A."/>
            <person name="Johnson W.E."/>
            <person name="Horin P."/>
            <person name="Corander J."/>
            <person name="Murphy D."/>
            <person name="Burger P.A."/>
        </authorList>
    </citation>
    <scope>NUCLEOTIDE SEQUENCE [LARGE SCALE GENOMIC DNA]</scope>
    <source>
        <strain evidence="2">Drom800</strain>
        <tissue evidence="2">Blood</tissue>
    </source>
</reference>
<name>A0A5N4CTY0_CAMDR</name>
<protein>
    <submittedName>
        <fullName evidence="2">Uncharacterized protein</fullName>
    </submittedName>
</protein>
<feature type="region of interest" description="Disordered" evidence="1">
    <location>
        <begin position="1887"/>
        <end position="1963"/>
    </location>
</feature>
<feature type="compositionally biased region" description="Polar residues" evidence="1">
    <location>
        <begin position="2743"/>
        <end position="2753"/>
    </location>
</feature>
<feature type="compositionally biased region" description="Polar residues" evidence="1">
    <location>
        <begin position="1049"/>
        <end position="1059"/>
    </location>
</feature>
<feature type="region of interest" description="Disordered" evidence="1">
    <location>
        <begin position="1207"/>
        <end position="1295"/>
    </location>
</feature>
<feature type="compositionally biased region" description="Low complexity" evidence="1">
    <location>
        <begin position="1728"/>
        <end position="1737"/>
    </location>
</feature>
<feature type="region of interest" description="Disordered" evidence="1">
    <location>
        <begin position="532"/>
        <end position="584"/>
    </location>
</feature>
<feature type="region of interest" description="Disordered" evidence="1">
    <location>
        <begin position="969"/>
        <end position="993"/>
    </location>
</feature>
<sequence length="2840" mass="298660">MAQASQGTAPCIEENSGFPAPDNFMHYDGPSSVKCSTLDSHRNCSTPSLPCPALPENRAEKTGCGGRSPRATAQASAGGPGETQAAAGGQRGPGAGQGRYDRAGGAAALPPDEERLRDTELTPVRLCQRPAAGPAYLPPLASGVRPSSAGAAVTRRPRSSCLCARRPGRASTASGPAPGSDAQDPASLLGRGPSCREPRPFRTLGGRGCRVFPIGSELARSPPSVPRPVPHRRGQKRAAASAAPFVTVTAAFGEVIRGTGALPEGALCPAAETLAGLGRAKRVDGDSRPPRASGRGRSRTSGEEAFQAEESRFCYVQRVPRRGCWGRSSENRFPHCSALVYIQVCRAPGHVRAWHRGNAASTAPARSARPPVWVVAPAWTPVFLILGLPAFRTRDSPPNGSYRRVLGGLLLELAVGGLGRDGEGAARDQVRSRVRPAKPPPRIWRWGLRPSSRVVGLRDQIADHGWARACDAGNGFDRPPAAGDGALTKHPPWKSQSVTLSCCPDQTRLFGRGLLGPDLPGLLSAVSPLSLHAESSPSLPPRSPGDSGQTQAPSLDTSQGTNSVCSALKPASHPGKDTDTLSTPSGEAELLPVAWTGRPHVVLLPGPLSSSPAPTTRAPITRDLRGALATWHLSTPLDSEVHHIMAACCVFPPKTRQVQVRGSVLSALPICAPQPRPPGLVWSPEKPAQLRPRPLWAQIRAALPVLQDPAPQATCPALQASAHLAGRKGSLWGPISASLNSPAGGARQQPMKRGRPDNSSQKPHVTGPASDLNSAPFPTAAQECPAFPRRLERTWGRGDSGFPPGNPGQGKGPRQGLSRGGKAGTLGLHIKGGVGSVLGGHTRGWPGISQLGAVSGAQPIMGQPPACLCTCGRHSGSLVVVSPRSWALSVMIFLRSLRMTFPDRVFGRRFTTWQGRCSVSAGRHPDSPPPRRGLCWEYTQPWDPVVNSWCAAHPGEQRDRGLCFCPPPPGPKADINPKGRTRHGPPPRTGADLTADTCFSAPLTREGSQVAAKPGHTVAPCLLPQLRPNEAGPSCLRPGSQLRKLLPRTSPNTGTQSGLVVSLPQEPDPAQKAVGAGQLHPCPRLVRDVQFSAVTSLLPKPASYAQLSPHRWPCLHPPRMQGPPFSPTSWERRQLLPVLGRTGGAIDSGKQGGGLKAAVLWPQGKSTHQNMIGHRVLGNLGGHCRPELVHHCICVNRVLFQHDEGKRGWKESKGPLTLGPLPITAVGTTGQPRSRSKTRPLPTRRLQSWPRRCDGARARGRTIPDRAARAHGQGGGSPSSAGPTASLKDSGAGASQSPDFLLTCHACSSATHPNSPLRQTGTSSQTYKSVPRGGALGVLSWGTPTFSLDVVGVADDGRLRHLRVVSLCTGGRDNRDETPAGRSMTTPHLSAQLPGWGATLTRASSISAVPTRSLPGSGRRRPRTSSDPGPRGSQHPTEGRAPAPLASSRPHRDPSQMPQSCRRRPAAGAGGARGTSLPDKCALNIVSSQRDTWARTPARPHEQRAGTGAVACPQANSLPPPQGPLRAKGSRAVQQWRERLTWVSLEVGVQESLVVSEDGPGHTWPGLGEAQSPRDVPALHDISLQTRETQEEATLSSSPNCQLDAGKGQGPRKELPGAFSSNQRRGSGGWEGAVGWAGHEEGTHLLIHEDRDDAKERPHGHGGYDLCPLLRGPRGDADATRLCGEDAEKAARPGASDTFTPTWPSGGGATARVGQGNSPQGQKDLCLRRNPAPALARPPRKSLPSQEPWCPRRLPRPAPPPRGCAHLSATRCPPPCTVCPPPRCTATPRPPVAVGADLGGSAVSLQLIQGLWTRAARLSVTGNGTHPPQADTDEDVPSRCEVNQGTFVQWKPTPGKRAATLCGRATAQAKAAHEPQSTKFKNQELGAAEGHGWGTGSLDQEGPRLHPGSWSSCTHTHTHMQHRLTSWETDKGPNTQAQGRGHHPFRTQSEPAGNCTSSVSVTTGGAVSAPTVEVSLPGQLLILGRPEPAELCGLCSTGVGRGPPGSLGLTSRHWKSLWLTHRLPETHTDGNSLFVARQTLVPQVKNVCLKIQVTAALPGPRAGLRREQTPFPSTWPRGRAMCRLVILETLKEVALTCLMFCVLIRCETAENQASPEQLLGATVLRLPGVGVSLVKGVRGEGVSLVKGVPGERVSLVRGVPGEGVSLVKGVPGDGCPWVSLVRGVPGEGVSLVRGVPGEGVTLVKEVPGERVSLVKECPWVSLVRGVPGEGVSLVRGVPGEGVTLVKEVPGERVSLVKECPWGCPWSVPGGSLVMGVPGEGVSLVRGVPGESLVTGVPGEGSPWCTLSAAWSKKVALAVMALTGEGEALPLHLLPRVSEIPPCHLSPGCLATKPLGEPRPGAFHLLGPAQLKVALLTFPDDAKTVRGTAGAAWPVKAPAAPGNGLSLTSPRCAKPNTRGCRLQGGAPRQDTSLLVAAARCPATFCDEAVLKPPPALRARTALPAGRSPEPRVRRDERSCCFTQESPYLSSSRTAVGAPTDLRTPGCPVSLRVRSAAPSQGRPTGMGRRVARPTPHPLQAGGSPTQRSCSPHTLALRADPCADPWDTVGTHAKGVIPPPPSCVLTGVRVDWGALKKDAGGSIAERPVHHIAVSCDPAYVGHTAEDVAWPVVKHQLQEQEERQSGACQPLPSRHRIHSHSHQEQDGEQQSQQGEDGVPVHSPALADASTRSQARQAPCGSPGTKPSCLLRSPSPEFPHSTTVSRIGQGLVEPRPEGEQAPSRDDSTGTAAVTQGAQCASGPPLPPGTDFAGTMDAPRPSPAWLGLRFPVTRPVRSPGRWHQHGLTSAFCQRKSDPFPPGECQLLPKATKGAQSTRYPPQPAFK</sequence>
<feature type="region of interest" description="Disordered" evidence="1">
    <location>
        <begin position="2633"/>
        <end position="2772"/>
    </location>
</feature>
<evidence type="ECO:0000313" key="3">
    <source>
        <dbReference type="Proteomes" id="UP000299084"/>
    </source>
</evidence>
<feature type="region of interest" description="Disordered" evidence="1">
    <location>
        <begin position="1370"/>
        <end position="1529"/>
    </location>
</feature>
<feature type="compositionally biased region" description="Polar residues" evidence="1">
    <location>
        <begin position="1946"/>
        <end position="1955"/>
    </location>
</feature>
<feature type="compositionally biased region" description="Low complexity" evidence="1">
    <location>
        <begin position="2664"/>
        <end position="2673"/>
    </location>
</feature>
<feature type="compositionally biased region" description="Basic and acidic residues" evidence="1">
    <location>
        <begin position="1251"/>
        <end position="1268"/>
    </location>
</feature>
<feature type="compositionally biased region" description="Polar residues" evidence="1">
    <location>
        <begin position="1923"/>
        <end position="1938"/>
    </location>
</feature>
<feature type="compositionally biased region" description="Basic and acidic residues" evidence="1">
    <location>
        <begin position="2729"/>
        <end position="2742"/>
    </location>
</feature>
<feature type="region of interest" description="Disordered" evidence="1">
    <location>
        <begin position="2513"/>
        <end position="2548"/>
    </location>
</feature>
<organism evidence="2 3">
    <name type="scientific">Camelus dromedarius</name>
    <name type="common">Dromedary</name>
    <name type="synonym">Arabian camel</name>
    <dbReference type="NCBI Taxonomy" id="9838"/>
    <lineage>
        <taxon>Eukaryota</taxon>
        <taxon>Metazoa</taxon>
        <taxon>Chordata</taxon>
        <taxon>Craniata</taxon>
        <taxon>Vertebrata</taxon>
        <taxon>Euteleostomi</taxon>
        <taxon>Mammalia</taxon>
        <taxon>Eutheria</taxon>
        <taxon>Laurasiatheria</taxon>
        <taxon>Artiodactyla</taxon>
        <taxon>Tylopoda</taxon>
        <taxon>Camelidae</taxon>
        <taxon>Camelus</taxon>
    </lineage>
</organism>
<feature type="region of interest" description="Disordered" evidence="1">
    <location>
        <begin position="1587"/>
        <end position="1635"/>
    </location>
</feature>
<feature type="region of interest" description="Disordered" evidence="1">
    <location>
        <begin position="1044"/>
        <end position="1076"/>
    </location>
</feature>
<feature type="region of interest" description="Disordered" evidence="1">
    <location>
        <begin position="1"/>
        <end position="117"/>
    </location>
</feature>
<evidence type="ECO:0000256" key="1">
    <source>
        <dbReference type="SAM" id="MobiDB-lite"/>
    </source>
</evidence>